<name>A0ABW5AM37_9BRAD</name>
<sequence length="614" mass="64183">MGSHVALSGVRRDSATGTVLRAGRRIGLAAVIVVLGCNGLQTAAANGDTRTLTFHHTHTGENLTVTYRRNGRYDADALKKIDWVMRDWRRNQSIKMDPAVIDAVWELTRAVDGDTVDIICGYRAPATNSMLRSRSGGVAKESQHMVGKAIDLKVRGVSLEKQRAAALRLHRGGVGYYPGSQFIHVDTGGIRHWPRMTYDQLAKVFPDGRTVHVPSNGKPLPGYEQALAQLQSRGASTAVASLDAGSAPKPAKSLIASLFGGKDAEEAEDTARAAAPAAAKQAAAKQAAAKPITPVPARVQAARAEPAKIEPAKAEPAKIEPAKIDVAKTDVAKTEPKSRTVRVEVARPAVARTAVKPDPAPSQPAGPEMFSLASASSTPVRLAGAGDMPIESTAVAVLGAEPPRPPAEMGATTAAVDPMAPVGRERTPSQTGSLYAPNRTSGTRDSSGRDTADRVPLELALAYASEPSRRAAAESPVRPAAMGSLVDRARLPADGSPLAVVKKTAARVPTGRGGDAPVGSTATTAVVTVKPGMRFDDPWLRAVMLSPSLHSAMTVTVYGDPDYAELRSLMGKPLGSLVMSFGAEPYPGLASDRFGGGAVVFLATVSFGRTASLR</sequence>
<comment type="pathway">
    <text evidence="2">Cell wall biogenesis; cell wall polysaccharide biosynthesis.</text>
</comment>
<evidence type="ECO:0000256" key="9">
    <source>
        <dbReference type="ARBA" id="ARBA00023316"/>
    </source>
</evidence>
<dbReference type="InterPro" id="IPR009045">
    <property type="entry name" value="Zn_M74/Hedgehog-like"/>
</dbReference>
<comment type="similarity">
    <text evidence="10">Belongs to the peptidase M15 family.</text>
</comment>
<keyword evidence="6" id="KW-0378">Hydrolase</keyword>
<keyword evidence="14" id="KW-1185">Reference proteome</keyword>
<dbReference type="SUPFAM" id="SSF55166">
    <property type="entry name" value="Hedgehog/DD-peptidase"/>
    <property type="match status" value="1"/>
</dbReference>
<evidence type="ECO:0000256" key="3">
    <source>
        <dbReference type="ARBA" id="ARBA00022670"/>
    </source>
</evidence>
<comment type="cofactor">
    <cofactor evidence="1">
        <name>Zn(2+)</name>
        <dbReference type="ChEBI" id="CHEBI:29105"/>
    </cofactor>
</comment>
<evidence type="ECO:0000256" key="10">
    <source>
        <dbReference type="ARBA" id="ARBA00093448"/>
    </source>
</evidence>
<proteinExistence type="inferred from homology"/>
<gene>
    <name evidence="13" type="ORF">ACFSOX_12415</name>
</gene>
<keyword evidence="9" id="KW-0961">Cell wall biogenesis/degradation</keyword>
<dbReference type="Gene3D" id="3.30.1380.10">
    <property type="match status" value="1"/>
</dbReference>
<dbReference type="EMBL" id="JBHUIW010000013">
    <property type="protein sequence ID" value="MFD2182959.1"/>
    <property type="molecule type" value="Genomic_DNA"/>
</dbReference>
<keyword evidence="5" id="KW-0732">Signal</keyword>
<dbReference type="PANTHER" id="PTHR37425">
    <property type="match status" value="1"/>
</dbReference>
<evidence type="ECO:0000256" key="7">
    <source>
        <dbReference type="ARBA" id="ARBA00022833"/>
    </source>
</evidence>
<keyword evidence="8" id="KW-0482">Metalloprotease</keyword>
<accession>A0ABW5AM37</accession>
<evidence type="ECO:0000256" key="6">
    <source>
        <dbReference type="ARBA" id="ARBA00022801"/>
    </source>
</evidence>
<keyword evidence="3" id="KW-0645">Protease</keyword>
<organism evidence="13 14">
    <name type="scientific">Rhodoplanes azumiensis</name>
    <dbReference type="NCBI Taxonomy" id="1897628"/>
    <lineage>
        <taxon>Bacteria</taxon>
        <taxon>Pseudomonadati</taxon>
        <taxon>Pseudomonadota</taxon>
        <taxon>Alphaproteobacteria</taxon>
        <taxon>Hyphomicrobiales</taxon>
        <taxon>Nitrobacteraceae</taxon>
        <taxon>Rhodoplanes</taxon>
    </lineage>
</organism>
<dbReference type="Pfam" id="PF05951">
    <property type="entry name" value="Peptidase_M15_2"/>
    <property type="match status" value="1"/>
</dbReference>
<feature type="region of interest" description="Disordered" evidence="12">
    <location>
        <begin position="421"/>
        <end position="452"/>
    </location>
</feature>
<evidence type="ECO:0000256" key="1">
    <source>
        <dbReference type="ARBA" id="ARBA00001947"/>
    </source>
</evidence>
<dbReference type="Proteomes" id="UP001597314">
    <property type="component" value="Unassembled WGS sequence"/>
</dbReference>
<dbReference type="PANTHER" id="PTHR37425:SF1">
    <property type="entry name" value="OUTER MEMBRANE PROTEIN"/>
    <property type="match status" value="1"/>
</dbReference>
<feature type="compositionally biased region" description="Polar residues" evidence="12">
    <location>
        <begin position="428"/>
        <end position="445"/>
    </location>
</feature>
<evidence type="ECO:0000256" key="12">
    <source>
        <dbReference type="SAM" id="MobiDB-lite"/>
    </source>
</evidence>
<evidence type="ECO:0000256" key="11">
    <source>
        <dbReference type="ARBA" id="ARBA00093666"/>
    </source>
</evidence>
<evidence type="ECO:0000256" key="8">
    <source>
        <dbReference type="ARBA" id="ARBA00023049"/>
    </source>
</evidence>
<protein>
    <recommendedName>
        <fullName evidence="11">Murein endopeptidase K</fullName>
    </recommendedName>
</protein>
<evidence type="ECO:0000256" key="4">
    <source>
        <dbReference type="ARBA" id="ARBA00022723"/>
    </source>
</evidence>
<comment type="caution">
    <text evidence="13">The sequence shown here is derived from an EMBL/GenBank/DDBJ whole genome shotgun (WGS) entry which is preliminary data.</text>
</comment>
<evidence type="ECO:0000256" key="2">
    <source>
        <dbReference type="ARBA" id="ARBA00004776"/>
    </source>
</evidence>
<dbReference type="RefSeq" id="WP_378478131.1">
    <property type="nucleotide sequence ID" value="NZ_JBHUIW010000013.1"/>
</dbReference>
<keyword evidence="4" id="KW-0479">Metal-binding</keyword>
<reference evidence="14" key="1">
    <citation type="journal article" date="2019" name="Int. J. Syst. Evol. Microbiol.">
        <title>The Global Catalogue of Microorganisms (GCM) 10K type strain sequencing project: providing services to taxonomists for standard genome sequencing and annotation.</title>
        <authorList>
            <consortium name="The Broad Institute Genomics Platform"/>
            <consortium name="The Broad Institute Genome Sequencing Center for Infectious Disease"/>
            <person name="Wu L."/>
            <person name="Ma J."/>
        </authorList>
    </citation>
    <scope>NUCLEOTIDE SEQUENCE [LARGE SCALE GENOMIC DNA]</scope>
    <source>
        <strain evidence="14">CGMCC 1.6774</strain>
    </source>
</reference>
<evidence type="ECO:0000313" key="13">
    <source>
        <dbReference type="EMBL" id="MFD2182959.1"/>
    </source>
</evidence>
<dbReference type="InterPro" id="IPR010275">
    <property type="entry name" value="MepK"/>
</dbReference>
<evidence type="ECO:0000256" key="5">
    <source>
        <dbReference type="ARBA" id="ARBA00022729"/>
    </source>
</evidence>
<keyword evidence="7" id="KW-0862">Zinc</keyword>
<evidence type="ECO:0000313" key="14">
    <source>
        <dbReference type="Proteomes" id="UP001597314"/>
    </source>
</evidence>